<keyword evidence="1" id="KW-0472">Membrane</keyword>
<dbReference type="STRING" id="989370.AOQ71_04805"/>
<name>A0A0R3EBB0_9BRAD</name>
<evidence type="ECO:0000313" key="2">
    <source>
        <dbReference type="EMBL" id="KRQ16575.1"/>
    </source>
</evidence>
<proteinExistence type="predicted"/>
<evidence type="ECO:0000313" key="3">
    <source>
        <dbReference type="Proteomes" id="UP000051936"/>
    </source>
</evidence>
<dbReference type="AlphaFoldDB" id="A0A0R3EBB0"/>
<feature type="transmembrane region" description="Helical" evidence="1">
    <location>
        <begin position="83"/>
        <end position="101"/>
    </location>
</feature>
<keyword evidence="3" id="KW-1185">Reference proteome</keyword>
<sequence>MVVRETNGMILLRLYHNRLELLQEGAERILELLGADRVRGKLGTLSVSRGIEVYEHGLATPTIKGKVVDNRLRYALRHARKDQFLLVGAAVLATVALSLDYQGVFSQYHSLQGHVDRFTTAMITACVVSS</sequence>
<keyword evidence="1" id="KW-1133">Transmembrane helix</keyword>
<dbReference type="EMBL" id="LJYG01000025">
    <property type="protein sequence ID" value="KRQ16575.1"/>
    <property type="molecule type" value="Genomic_DNA"/>
</dbReference>
<keyword evidence="1" id="KW-0812">Transmembrane</keyword>
<protein>
    <submittedName>
        <fullName evidence="2">Uncharacterized protein</fullName>
    </submittedName>
</protein>
<gene>
    <name evidence="2" type="ORF">AOQ71_04805</name>
</gene>
<dbReference type="Proteomes" id="UP000051936">
    <property type="component" value="Unassembled WGS sequence"/>
</dbReference>
<reference evidence="2 3" key="1">
    <citation type="submission" date="2015-09" db="EMBL/GenBank/DDBJ databases">
        <title>Draft Genome Sequence of Bradyrhizobium manausense Strain BR 3351T, a Novel Symbiotic Nitrogen-Fixing Alphaproteobacterium Isolated from Brazilian Amazon Rain Forest.</title>
        <authorList>
            <person name="De Araujo J.L."/>
            <person name="Zilli J.E."/>
        </authorList>
    </citation>
    <scope>NUCLEOTIDE SEQUENCE [LARGE SCALE GENOMIC DNA]</scope>
    <source>
        <strain evidence="2 3">BR3351</strain>
    </source>
</reference>
<accession>A0A0R3EBB0</accession>
<evidence type="ECO:0000256" key="1">
    <source>
        <dbReference type="SAM" id="Phobius"/>
    </source>
</evidence>
<organism evidence="2 3">
    <name type="scientific">Bradyrhizobium manausense</name>
    <dbReference type="NCBI Taxonomy" id="989370"/>
    <lineage>
        <taxon>Bacteria</taxon>
        <taxon>Pseudomonadati</taxon>
        <taxon>Pseudomonadota</taxon>
        <taxon>Alphaproteobacteria</taxon>
        <taxon>Hyphomicrobiales</taxon>
        <taxon>Nitrobacteraceae</taxon>
        <taxon>Bradyrhizobium</taxon>
    </lineage>
</organism>
<comment type="caution">
    <text evidence="2">The sequence shown here is derived from an EMBL/GenBank/DDBJ whole genome shotgun (WGS) entry which is preliminary data.</text>
</comment>